<feature type="domain" description="C-type lectin" evidence="6">
    <location>
        <begin position="248"/>
        <end position="369"/>
    </location>
</feature>
<keyword evidence="5" id="KW-0472">Membrane</keyword>
<dbReference type="OrthoDB" id="441660at2759"/>
<feature type="compositionally biased region" description="Pro residues" evidence="4">
    <location>
        <begin position="95"/>
        <end position="124"/>
    </location>
</feature>
<evidence type="ECO:0000256" key="4">
    <source>
        <dbReference type="SAM" id="MobiDB-lite"/>
    </source>
</evidence>
<dbReference type="InterPro" id="IPR050801">
    <property type="entry name" value="Ca-Dep_Lectins_ImmuneDev"/>
</dbReference>
<feature type="compositionally biased region" description="Low complexity" evidence="4">
    <location>
        <begin position="82"/>
        <end position="93"/>
    </location>
</feature>
<evidence type="ECO:0000256" key="3">
    <source>
        <dbReference type="ARBA" id="ARBA00023157"/>
    </source>
</evidence>
<dbReference type="Proteomes" id="UP000838412">
    <property type="component" value="Chromosome 13"/>
</dbReference>
<dbReference type="PANTHER" id="PTHR22801">
    <property type="entry name" value="LITHOSTATHINE"/>
    <property type="match status" value="1"/>
</dbReference>
<feature type="compositionally biased region" description="Pro residues" evidence="4">
    <location>
        <begin position="156"/>
        <end position="179"/>
    </location>
</feature>
<dbReference type="SUPFAM" id="SSF56436">
    <property type="entry name" value="C-type lectin-like"/>
    <property type="match status" value="2"/>
</dbReference>
<evidence type="ECO:0000256" key="1">
    <source>
        <dbReference type="ARBA" id="ARBA00022837"/>
    </source>
</evidence>
<gene>
    <name evidence="7" type="primary">COL6A5</name>
    <name evidence="7" type="ORF">BLAG_LOCUS6821</name>
</gene>
<dbReference type="EMBL" id="OV696698">
    <property type="protein sequence ID" value="CAH1244087.1"/>
    <property type="molecule type" value="Genomic_DNA"/>
</dbReference>
<name>A0A8J9YYA9_BRALA</name>
<dbReference type="PROSITE" id="PS50041">
    <property type="entry name" value="C_TYPE_LECTIN_2"/>
    <property type="match status" value="2"/>
</dbReference>
<dbReference type="GO" id="GO:0005581">
    <property type="term" value="C:collagen trimer"/>
    <property type="evidence" value="ECO:0007669"/>
    <property type="project" value="UniProtKB-KW"/>
</dbReference>
<dbReference type="Gene3D" id="3.10.100.10">
    <property type="entry name" value="Mannose-Binding Protein A, subunit A"/>
    <property type="match status" value="2"/>
</dbReference>
<keyword evidence="8" id="KW-1185">Reference proteome</keyword>
<feature type="compositionally biased region" description="Low complexity" evidence="4">
    <location>
        <begin position="180"/>
        <end position="192"/>
    </location>
</feature>
<evidence type="ECO:0000313" key="8">
    <source>
        <dbReference type="Proteomes" id="UP000838412"/>
    </source>
</evidence>
<dbReference type="PROSITE" id="PS00615">
    <property type="entry name" value="C_TYPE_LECTIN_1"/>
    <property type="match status" value="2"/>
</dbReference>
<dbReference type="CDD" id="cd00037">
    <property type="entry name" value="CLECT"/>
    <property type="match status" value="2"/>
</dbReference>
<dbReference type="InterPro" id="IPR001304">
    <property type="entry name" value="C-type_lectin-like"/>
</dbReference>
<dbReference type="Pfam" id="PF01391">
    <property type="entry name" value="Collagen"/>
    <property type="match status" value="2"/>
</dbReference>
<dbReference type="InterPro" id="IPR008160">
    <property type="entry name" value="Collagen"/>
</dbReference>
<accession>A0A8J9YYA9</accession>
<organism evidence="7 8">
    <name type="scientific">Branchiostoma lanceolatum</name>
    <name type="common">Common lancelet</name>
    <name type="synonym">Amphioxus lanceolatum</name>
    <dbReference type="NCBI Taxonomy" id="7740"/>
    <lineage>
        <taxon>Eukaryota</taxon>
        <taxon>Metazoa</taxon>
        <taxon>Chordata</taxon>
        <taxon>Cephalochordata</taxon>
        <taxon>Leptocardii</taxon>
        <taxon>Amphioxiformes</taxon>
        <taxon>Branchiostomatidae</taxon>
        <taxon>Branchiostoma</taxon>
    </lineage>
</organism>
<evidence type="ECO:0000313" key="7">
    <source>
        <dbReference type="EMBL" id="CAH1244087.1"/>
    </source>
</evidence>
<keyword evidence="2" id="KW-0176">Collagen</keyword>
<dbReference type="AlphaFoldDB" id="A0A8J9YYA9"/>
<feature type="region of interest" description="Disordered" evidence="4">
    <location>
        <begin position="23"/>
        <end position="226"/>
    </location>
</feature>
<evidence type="ECO:0000256" key="5">
    <source>
        <dbReference type="SAM" id="Phobius"/>
    </source>
</evidence>
<feature type="compositionally biased region" description="Pro residues" evidence="4">
    <location>
        <begin position="29"/>
        <end position="58"/>
    </location>
</feature>
<dbReference type="InterPro" id="IPR016186">
    <property type="entry name" value="C-type_lectin-like/link_sf"/>
</dbReference>
<sequence length="673" mass="71057">MTILSEEIHKLAARLTQLERTDFRGPIGPATPGPPGPPGPPAVSGPAGPPGPPGPPGVNGPMGPTGPGSVGPPGPLGPPGVKGPMGPTCTGFAGPPGPPGPPGVKGPTGPACPGPRGPPGPPGLKGPMGPAGFAGSTGPPGEKGPMGPAGRVSVGPPGPPGPPGERGPIGPVIPGPPGPSGERGPIGPTGLKGKVGKPGPPGYRGRMGPAGPTGPHGPPGMMGPIGPPGPAVPFNRNEVSCPGGYWGEDGICYKMFHSSPVDFNKAAETCRLDVRGGTLAMPRDAASNRALMSMARDLAEADIYWIGLHDRHREGYYEWIDGTPLGSFTLWGDGQPDNYKDEDCVEYIVDNQDHWNDLPCGRHLCFICQVIPETSDKANDPNANNTPDWSRLCRRFWLPVGSMVVAIIAIVLPFVAVNMTVLSEEIHKLTVRVTEIERRRMGVPCSKVPREPISWGPLGKLFLGHPDLQLALGLPGLLGLLDLLALGLPGPLGLRDLLALGLPAPLGLLDLQLALGLLAPLGPLDLPEKRDQLLVDLPDLREKRGLRGGYWNGNGICYKIFNSRLGFNQAVETCRRHGGTLAMPRDPMANLLLSWVLSDSHWIGLHDQHREGYFKWIDGTPLGSYNRWDSGNPDNADGDEDCVHFTDWKEHRWNDLQCNNRLRFICQVIPGRT</sequence>
<evidence type="ECO:0000256" key="2">
    <source>
        <dbReference type="ARBA" id="ARBA00023119"/>
    </source>
</evidence>
<dbReference type="PANTHER" id="PTHR22801:SF63">
    <property type="entry name" value="C-TYPE LECTIN DOMAIN-CONTAINING PROTEIN"/>
    <property type="match status" value="1"/>
</dbReference>
<keyword evidence="5" id="KW-1133">Transmembrane helix</keyword>
<protein>
    <submittedName>
        <fullName evidence="7">COL6A5 protein</fullName>
    </submittedName>
</protein>
<keyword evidence="1" id="KW-0106">Calcium</keyword>
<proteinExistence type="predicted"/>
<dbReference type="InterPro" id="IPR016187">
    <property type="entry name" value="CTDL_fold"/>
</dbReference>
<feature type="transmembrane region" description="Helical" evidence="5">
    <location>
        <begin position="396"/>
        <end position="422"/>
    </location>
</feature>
<feature type="transmembrane region" description="Helical" evidence="5">
    <location>
        <begin position="470"/>
        <end position="488"/>
    </location>
</feature>
<reference evidence="7" key="1">
    <citation type="submission" date="2022-01" db="EMBL/GenBank/DDBJ databases">
        <authorList>
            <person name="Braso-Vives M."/>
        </authorList>
    </citation>
    <scope>NUCLEOTIDE SEQUENCE</scope>
</reference>
<dbReference type="SMART" id="SM00034">
    <property type="entry name" value="CLECT"/>
    <property type="match status" value="2"/>
</dbReference>
<evidence type="ECO:0000259" key="6">
    <source>
        <dbReference type="PROSITE" id="PS50041"/>
    </source>
</evidence>
<dbReference type="Pfam" id="PF00059">
    <property type="entry name" value="Lectin_C"/>
    <property type="match status" value="2"/>
</dbReference>
<dbReference type="InterPro" id="IPR018378">
    <property type="entry name" value="C-type_lectin_CS"/>
</dbReference>
<keyword evidence="5" id="KW-0812">Transmembrane</keyword>
<keyword evidence="3" id="KW-1015">Disulfide bond</keyword>
<feature type="domain" description="C-type lectin" evidence="6">
    <location>
        <begin position="553"/>
        <end position="667"/>
    </location>
</feature>